<reference evidence="3 4" key="1">
    <citation type="submission" date="2014-08" db="EMBL/GenBank/DDBJ databases">
        <authorList>
            <person name="den Bakker H.C."/>
        </authorList>
    </citation>
    <scope>NUCLEOTIDE SEQUENCE [LARGE SCALE GENOMIC DNA]</scope>
    <source>
        <strain evidence="3 4">DSM 18334</strain>
    </source>
</reference>
<dbReference type="InterPro" id="IPR011642">
    <property type="entry name" value="Gate_dom"/>
</dbReference>
<name>A0A098ME70_9BACL</name>
<keyword evidence="1" id="KW-0472">Membrane</keyword>
<dbReference type="STRING" id="268407.PWYN_01290"/>
<feature type="transmembrane region" description="Helical" evidence="1">
    <location>
        <begin position="54"/>
        <end position="76"/>
    </location>
</feature>
<dbReference type="OrthoDB" id="1645614at2"/>
<gene>
    <name evidence="3" type="ORF">PWYN_01290</name>
</gene>
<feature type="transmembrane region" description="Helical" evidence="1">
    <location>
        <begin position="222"/>
        <end position="244"/>
    </location>
</feature>
<organism evidence="3 4">
    <name type="scientific">Paenibacillus wynnii</name>
    <dbReference type="NCBI Taxonomy" id="268407"/>
    <lineage>
        <taxon>Bacteria</taxon>
        <taxon>Bacillati</taxon>
        <taxon>Bacillota</taxon>
        <taxon>Bacilli</taxon>
        <taxon>Bacillales</taxon>
        <taxon>Paenibacillaceae</taxon>
        <taxon>Paenibacillus</taxon>
    </lineage>
</organism>
<feature type="transmembrane region" description="Helical" evidence="1">
    <location>
        <begin position="153"/>
        <end position="173"/>
    </location>
</feature>
<evidence type="ECO:0000256" key="1">
    <source>
        <dbReference type="SAM" id="Phobius"/>
    </source>
</evidence>
<reference evidence="3 4" key="2">
    <citation type="submission" date="2014-10" db="EMBL/GenBank/DDBJ databases">
        <title>Comparative genomics of the Paenibacillus odorifer group.</title>
        <authorList>
            <person name="Tsai Y.-C."/>
            <person name="Martin N."/>
            <person name="Korlach J."/>
            <person name="Wiedmann M."/>
        </authorList>
    </citation>
    <scope>NUCLEOTIDE SEQUENCE [LARGE SCALE GENOMIC DNA]</scope>
    <source>
        <strain evidence="3 4">DSM 18334</strain>
    </source>
</reference>
<dbReference type="InterPro" id="IPR014226">
    <property type="entry name" value="Spore_IM_YlbJ"/>
</dbReference>
<feature type="transmembrane region" description="Helical" evidence="1">
    <location>
        <begin position="308"/>
        <end position="330"/>
    </location>
</feature>
<dbReference type="NCBIfam" id="TIGR02871">
    <property type="entry name" value="spore_ylbJ"/>
    <property type="match status" value="1"/>
</dbReference>
<protein>
    <submittedName>
        <fullName evidence="3">Membrane protein</fullName>
    </submittedName>
</protein>
<dbReference type="Pfam" id="PF07670">
    <property type="entry name" value="Gate"/>
    <property type="match status" value="1"/>
</dbReference>
<keyword evidence="1" id="KW-1133">Transmembrane helix</keyword>
<proteinExistence type="predicted"/>
<dbReference type="PROSITE" id="PS51257">
    <property type="entry name" value="PROKAR_LIPOPROTEIN"/>
    <property type="match status" value="1"/>
</dbReference>
<evidence type="ECO:0000259" key="2">
    <source>
        <dbReference type="Pfam" id="PF07670"/>
    </source>
</evidence>
<dbReference type="RefSeq" id="WP_036647564.1">
    <property type="nucleotide sequence ID" value="NZ_JQCR01000001.1"/>
</dbReference>
<dbReference type="Proteomes" id="UP000029734">
    <property type="component" value="Unassembled WGS sequence"/>
</dbReference>
<feature type="domain" description="Nucleoside transporter/FeoB GTPase Gate" evidence="2">
    <location>
        <begin position="49"/>
        <end position="131"/>
    </location>
</feature>
<sequence length="422" mass="44813">MKLVHTEKRLYGPSLLTLGLAGCLLLMLIYPEASLAAAVRGIAVWWDVLFPSLFPFFVISEMMLGFGIVHLFGALLDPFMRPLFRIPGSGGFVAAMGYVSGYPVGARLTAKLREQDLVSRVEGERLVAFTTSSDPIFLLGAVSVGFFHDASLGLILALSHYGSGIVVGLLMSFHGRKEDAAEKVLSKTPPPTAAHGLAYRIRTAFSSMAEARRKDGRSLGELLRGAVQSSLQLIIVVGGLVVFFNVLMELLGRAGVMSSLFTLTGHLLTFIGCPPDLSKALVNGLFEVTLGARSAGAAGISLPLHFKVASAAFILSWGGLSVHAQVASILNGTGLRYLPFMVARALHAVLAATFVLMLWKPVRGTGLSSAWASLPVSAAFTPTPSGIIAALGLMGLLLAATLMVSLLMLFLTRIFTMLRRNG</sequence>
<comment type="caution">
    <text evidence="3">The sequence shown here is derived from an EMBL/GenBank/DDBJ whole genome shotgun (WGS) entry which is preliminary data.</text>
</comment>
<feature type="transmembrane region" description="Helical" evidence="1">
    <location>
        <begin position="337"/>
        <end position="359"/>
    </location>
</feature>
<dbReference type="AlphaFoldDB" id="A0A098ME70"/>
<feature type="transmembrane region" description="Helical" evidence="1">
    <location>
        <begin position="387"/>
        <end position="411"/>
    </location>
</feature>
<evidence type="ECO:0000313" key="4">
    <source>
        <dbReference type="Proteomes" id="UP000029734"/>
    </source>
</evidence>
<dbReference type="EMBL" id="JQCR01000001">
    <property type="protein sequence ID" value="KGE20844.1"/>
    <property type="molecule type" value="Genomic_DNA"/>
</dbReference>
<keyword evidence="1" id="KW-0812">Transmembrane</keyword>
<feature type="transmembrane region" description="Helical" evidence="1">
    <location>
        <begin position="126"/>
        <end position="147"/>
    </location>
</feature>
<keyword evidence="4" id="KW-1185">Reference proteome</keyword>
<dbReference type="eggNOG" id="COG3314">
    <property type="taxonomic scope" value="Bacteria"/>
</dbReference>
<accession>A0A098ME70</accession>
<evidence type="ECO:0000313" key="3">
    <source>
        <dbReference type="EMBL" id="KGE20844.1"/>
    </source>
</evidence>